<keyword evidence="7" id="KW-0732">Signal</keyword>
<evidence type="ECO:0000256" key="2">
    <source>
        <dbReference type="ARBA" id="ARBA00006577"/>
    </source>
</evidence>
<keyword evidence="4 5" id="KW-0413">Isomerase</keyword>
<feature type="domain" description="PPIase FKBP-type" evidence="8">
    <location>
        <begin position="78"/>
        <end position="173"/>
    </location>
</feature>
<dbReference type="SUPFAM" id="SSF54534">
    <property type="entry name" value="FKBP-like"/>
    <property type="match status" value="1"/>
</dbReference>
<accession>A0A1I5ZIT2</accession>
<evidence type="ECO:0000259" key="8">
    <source>
        <dbReference type="PROSITE" id="PS50059"/>
    </source>
</evidence>
<organism evidence="9 10">
    <name type="scientific">Hymenobacter arizonensis</name>
    <name type="common">Siccationidurans arizonensis</name>
    <dbReference type="NCBI Taxonomy" id="1227077"/>
    <lineage>
        <taxon>Bacteria</taxon>
        <taxon>Pseudomonadati</taxon>
        <taxon>Bacteroidota</taxon>
        <taxon>Cytophagia</taxon>
        <taxon>Cytophagales</taxon>
        <taxon>Hymenobacteraceae</taxon>
        <taxon>Hymenobacter</taxon>
    </lineage>
</organism>
<evidence type="ECO:0000256" key="3">
    <source>
        <dbReference type="ARBA" id="ARBA00023110"/>
    </source>
</evidence>
<feature type="chain" id="PRO_5011739806" description="Peptidyl-prolyl cis-trans isomerase" evidence="7">
    <location>
        <begin position="30"/>
        <end position="173"/>
    </location>
</feature>
<evidence type="ECO:0000313" key="9">
    <source>
        <dbReference type="EMBL" id="SFQ56310.1"/>
    </source>
</evidence>
<dbReference type="PANTHER" id="PTHR43811:SF19">
    <property type="entry name" value="39 KDA FK506-BINDING NUCLEAR PROTEIN"/>
    <property type="match status" value="1"/>
</dbReference>
<dbReference type="Gene3D" id="3.10.50.40">
    <property type="match status" value="1"/>
</dbReference>
<dbReference type="STRING" id="1227077.SAMN04515668_2946"/>
<dbReference type="GO" id="GO:0003755">
    <property type="term" value="F:peptidyl-prolyl cis-trans isomerase activity"/>
    <property type="evidence" value="ECO:0007669"/>
    <property type="project" value="UniProtKB-UniRule"/>
</dbReference>
<dbReference type="Proteomes" id="UP000199029">
    <property type="component" value="Unassembled WGS sequence"/>
</dbReference>
<dbReference type="InterPro" id="IPR046357">
    <property type="entry name" value="PPIase_dom_sf"/>
</dbReference>
<dbReference type="EC" id="5.2.1.8" evidence="6"/>
<feature type="signal peptide" evidence="7">
    <location>
        <begin position="1"/>
        <end position="29"/>
    </location>
</feature>
<gene>
    <name evidence="9" type="ORF">SAMN04515668_2946</name>
</gene>
<reference evidence="10" key="1">
    <citation type="submission" date="2016-10" db="EMBL/GenBank/DDBJ databases">
        <authorList>
            <person name="Varghese N."/>
            <person name="Submissions S."/>
        </authorList>
    </citation>
    <scope>NUCLEOTIDE SEQUENCE [LARGE SCALE GENOMIC DNA]</scope>
    <source>
        <strain evidence="10">OR362-8,ATCC BAA-1266,JCM 13504</strain>
    </source>
</reference>
<evidence type="ECO:0000256" key="4">
    <source>
        <dbReference type="ARBA" id="ARBA00023235"/>
    </source>
</evidence>
<dbReference type="AlphaFoldDB" id="A0A1I5ZIT2"/>
<dbReference type="OrthoDB" id="9814548at2"/>
<dbReference type="Pfam" id="PF00254">
    <property type="entry name" value="FKBP_C"/>
    <property type="match status" value="1"/>
</dbReference>
<name>A0A1I5ZIT2_HYMAR</name>
<dbReference type="PANTHER" id="PTHR43811">
    <property type="entry name" value="FKBP-TYPE PEPTIDYL-PROLYL CIS-TRANS ISOMERASE FKPA"/>
    <property type="match status" value="1"/>
</dbReference>
<evidence type="ECO:0000256" key="7">
    <source>
        <dbReference type="SAM" id="SignalP"/>
    </source>
</evidence>
<protein>
    <recommendedName>
        <fullName evidence="6">Peptidyl-prolyl cis-trans isomerase</fullName>
        <ecNumber evidence="6">5.2.1.8</ecNumber>
    </recommendedName>
</protein>
<proteinExistence type="inferred from homology"/>
<dbReference type="EMBL" id="FOXS01000004">
    <property type="protein sequence ID" value="SFQ56310.1"/>
    <property type="molecule type" value="Genomic_DNA"/>
</dbReference>
<keyword evidence="10" id="KW-1185">Reference proteome</keyword>
<comment type="catalytic activity">
    <reaction evidence="1 5 6">
        <text>[protein]-peptidylproline (omega=180) = [protein]-peptidylproline (omega=0)</text>
        <dbReference type="Rhea" id="RHEA:16237"/>
        <dbReference type="Rhea" id="RHEA-COMP:10747"/>
        <dbReference type="Rhea" id="RHEA-COMP:10748"/>
        <dbReference type="ChEBI" id="CHEBI:83833"/>
        <dbReference type="ChEBI" id="CHEBI:83834"/>
        <dbReference type="EC" id="5.2.1.8"/>
    </reaction>
</comment>
<evidence type="ECO:0000313" key="10">
    <source>
        <dbReference type="Proteomes" id="UP000199029"/>
    </source>
</evidence>
<dbReference type="PROSITE" id="PS50059">
    <property type="entry name" value="FKBP_PPIASE"/>
    <property type="match status" value="1"/>
</dbReference>
<keyword evidence="3 5" id="KW-0697">Rotamase</keyword>
<evidence type="ECO:0000256" key="6">
    <source>
        <dbReference type="RuleBase" id="RU003915"/>
    </source>
</evidence>
<dbReference type="InterPro" id="IPR001179">
    <property type="entry name" value="PPIase_FKBP_dom"/>
</dbReference>
<comment type="similarity">
    <text evidence="2 6">Belongs to the FKBP-type PPIase family.</text>
</comment>
<evidence type="ECO:0000256" key="1">
    <source>
        <dbReference type="ARBA" id="ARBA00000971"/>
    </source>
</evidence>
<sequence length="173" mass="18438">MRVQPAVSFRTSLLSLWLVLLLAASAASAQPGTKPAVLSTPSAPAHGSDSARLIPQHTQNGVRFVFHERGAGKLALAGTRVAVRYAGFLPDGHLFDATAASGSPLRFRVGRGEVIPGWDEVLPLLPAGSRVRVWIPAAHAYGATGVRDPDDESRYLIPPNTELVFELEVVSVR</sequence>
<evidence type="ECO:0000256" key="5">
    <source>
        <dbReference type="PROSITE-ProRule" id="PRU00277"/>
    </source>
</evidence>